<keyword evidence="2" id="KW-1185">Reference proteome</keyword>
<reference evidence="1 2" key="1">
    <citation type="submission" date="2018-10" db="EMBL/GenBank/DDBJ databases">
        <title>A high-quality apple genome assembly.</title>
        <authorList>
            <person name="Hu J."/>
        </authorList>
    </citation>
    <scope>NUCLEOTIDE SEQUENCE [LARGE SCALE GENOMIC DNA]</scope>
    <source>
        <strain evidence="2">cv. HFTH1</strain>
        <tissue evidence="1">Young leaf</tissue>
    </source>
</reference>
<dbReference type="EMBL" id="RDQH01000340">
    <property type="protein sequence ID" value="RXH77321.1"/>
    <property type="molecule type" value="Genomic_DNA"/>
</dbReference>
<proteinExistence type="predicted"/>
<name>A0A498I736_MALDO</name>
<dbReference type="AlphaFoldDB" id="A0A498I736"/>
<dbReference type="Proteomes" id="UP000290289">
    <property type="component" value="Chromosome 14"/>
</dbReference>
<evidence type="ECO:0000313" key="2">
    <source>
        <dbReference type="Proteomes" id="UP000290289"/>
    </source>
</evidence>
<evidence type="ECO:0000313" key="1">
    <source>
        <dbReference type="EMBL" id="RXH77321.1"/>
    </source>
</evidence>
<organism evidence="1 2">
    <name type="scientific">Malus domestica</name>
    <name type="common">Apple</name>
    <name type="synonym">Pyrus malus</name>
    <dbReference type="NCBI Taxonomy" id="3750"/>
    <lineage>
        <taxon>Eukaryota</taxon>
        <taxon>Viridiplantae</taxon>
        <taxon>Streptophyta</taxon>
        <taxon>Embryophyta</taxon>
        <taxon>Tracheophyta</taxon>
        <taxon>Spermatophyta</taxon>
        <taxon>Magnoliopsida</taxon>
        <taxon>eudicotyledons</taxon>
        <taxon>Gunneridae</taxon>
        <taxon>Pentapetalae</taxon>
        <taxon>rosids</taxon>
        <taxon>fabids</taxon>
        <taxon>Rosales</taxon>
        <taxon>Rosaceae</taxon>
        <taxon>Amygdaloideae</taxon>
        <taxon>Maleae</taxon>
        <taxon>Malus</taxon>
    </lineage>
</organism>
<protein>
    <submittedName>
        <fullName evidence="1">Uncharacterized protein</fullName>
    </submittedName>
</protein>
<accession>A0A498I736</accession>
<sequence>MLNLIRGMTSSFYHLGLEKEGACQCHATRVIATARLCLANLIHCFKWELPSGLVPKDLDMTEIWGYRSQKPNTCLSSRLPSYCLDNQPS</sequence>
<gene>
    <name evidence="1" type="ORF">DVH24_023595</name>
</gene>
<comment type="caution">
    <text evidence="1">The sequence shown here is derived from an EMBL/GenBank/DDBJ whole genome shotgun (WGS) entry which is preliminary data.</text>
</comment>